<feature type="signal peptide" evidence="1">
    <location>
        <begin position="1"/>
        <end position="23"/>
    </location>
</feature>
<dbReference type="InterPro" id="IPR045426">
    <property type="entry name" value="ADYC"/>
</dbReference>
<feature type="domain" description="ADYC" evidence="2">
    <location>
        <begin position="47"/>
        <end position="224"/>
    </location>
</feature>
<keyword evidence="1" id="KW-0732">Signal</keyword>
<dbReference type="Pfam" id="PF20032">
    <property type="entry name" value="ADYC"/>
    <property type="match status" value="1"/>
</dbReference>
<organism evidence="3 4">
    <name type="scientific">Caulobacter ginsengisoli</name>
    <dbReference type="NCBI Taxonomy" id="400775"/>
    <lineage>
        <taxon>Bacteria</taxon>
        <taxon>Pseudomonadati</taxon>
        <taxon>Pseudomonadota</taxon>
        <taxon>Alphaproteobacteria</taxon>
        <taxon>Caulobacterales</taxon>
        <taxon>Caulobacteraceae</taxon>
        <taxon>Caulobacter</taxon>
    </lineage>
</organism>
<dbReference type="RefSeq" id="WP_307352409.1">
    <property type="nucleotide sequence ID" value="NZ_JAUSVS010000011.1"/>
</dbReference>
<keyword evidence="4" id="KW-1185">Reference proteome</keyword>
<evidence type="ECO:0000256" key="1">
    <source>
        <dbReference type="SAM" id="SignalP"/>
    </source>
</evidence>
<reference evidence="3 4" key="1">
    <citation type="submission" date="2023-07" db="EMBL/GenBank/DDBJ databases">
        <title>Genomic Encyclopedia of Type Strains, Phase IV (KMG-IV): sequencing the most valuable type-strain genomes for metagenomic binning, comparative biology and taxonomic classification.</title>
        <authorList>
            <person name="Goeker M."/>
        </authorList>
    </citation>
    <scope>NUCLEOTIDE SEQUENCE [LARGE SCALE GENOMIC DNA]</scope>
    <source>
        <strain evidence="3 4">DSM 18695</strain>
    </source>
</reference>
<evidence type="ECO:0000259" key="2">
    <source>
        <dbReference type="Pfam" id="PF20032"/>
    </source>
</evidence>
<dbReference type="EMBL" id="JAUSVS010000011">
    <property type="protein sequence ID" value="MDQ0466361.1"/>
    <property type="molecule type" value="Genomic_DNA"/>
</dbReference>
<evidence type="ECO:0000313" key="3">
    <source>
        <dbReference type="EMBL" id="MDQ0466361.1"/>
    </source>
</evidence>
<comment type="caution">
    <text evidence="3">The sequence shown here is derived from an EMBL/GenBank/DDBJ whole genome shotgun (WGS) entry which is preliminary data.</text>
</comment>
<dbReference type="Proteomes" id="UP001228905">
    <property type="component" value="Unassembled WGS sequence"/>
</dbReference>
<feature type="chain" id="PRO_5047100140" description="ADYC domain-containing protein" evidence="1">
    <location>
        <begin position="24"/>
        <end position="263"/>
    </location>
</feature>
<sequence>MARLFLALTLAGLALIVGGPARAADAVLSVEGTTFVLVTPDARLTSRDLVGAEFDMEIDGLPSTVRIDSVTPSKEQPDVLLHAFSIKDPETGQYSPLCDSDAYGREAGFPVAGAWDDKGQFVKNPKAWFLTCTSGSQGKCILWGYNPWKEGPKGEDLLPYYEACQHTVRADYDGRGQAFTKNGTTIDVFDDIGIQRSETGEDVKFAFEAGWGPTGAVCADRTRWPDLLSLEDLRKRGSRFQGGCDLERARKRGALIYTRVEKR</sequence>
<gene>
    <name evidence="3" type="ORF">QO010_004154</name>
</gene>
<name>A0ABU0IWH2_9CAUL</name>
<evidence type="ECO:0000313" key="4">
    <source>
        <dbReference type="Proteomes" id="UP001228905"/>
    </source>
</evidence>
<accession>A0ABU0IWH2</accession>
<proteinExistence type="predicted"/>
<protein>
    <recommendedName>
        <fullName evidence="2">ADYC domain-containing protein</fullName>
    </recommendedName>
</protein>